<reference evidence="2" key="1">
    <citation type="submission" date="2017-05" db="EMBL/GenBank/DDBJ databases">
        <title>The Genome Sequence of Enterococcus sp. 9D6_DIV0238.</title>
        <authorList>
            <consortium name="The Broad Institute Genomics Platform"/>
            <consortium name="The Broad Institute Genomic Center for Infectious Diseases"/>
            <person name="Earl A."/>
            <person name="Manson A."/>
            <person name="Schwartman J."/>
            <person name="Gilmore M."/>
            <person name="Abouelleil A."/>
            <person name="Cao P."/>
            <person name="Chapman S."/>
            <person name="Cusick C."/>
            <person name="Shea T."/>
            <person name="Young S."/>
            <person name="Neafsey D."/>
            <person name="Nusbaum C."/>
            <person name="Birren B."/>
        </authorList>
    </citation>
    <scope>NUCLEOTIDE SEQUENCE [LARGE SCALE GENOMIC DNA]</scope>
    <source>
        <strain evidence="2">9D6_DIV0238</strain>
    </source>
</reference>
<organism evidence="2">
    <name type="scientific">Candidatus Enterococcus dunnyi</name>
    <dbReference type="NCBI Taxonomy" id="1834192"/>
    <lineage>
        <taxon>Bacteria</taxon>
        <taxon>Bacillati</taxon>
        <taxon>Bacillota</taxon>
        <taxon>Bacilli</taxon>
        <taxon>Lactobacillales</taxon>
        <taxon>Enterococcaceae</taxon>
        <taxon>Enterococcus</taxon>
    </lineage>
</organism>
<dbReference type="RefSeq" id="WP_087641751.1">
    <property type="nucleotide sequence ID" value="NZ_CP147246.1"/>
</dbReference>
<gene>
    <name evidence="3" type="ORF">A5889_001986</name>
    <name evidence="2" type="ORF">A5889_002665</name>
</gene>
<dbReference type="Pfam" id="PF14264">
    <property type="entry name" value="Glucos_trans_II"/>
    <property type="match status" value="1"/>
</dbReference>
<reference evidence="3" key="3">
    <citation type="submission" date="2024-03" db="EMBL/GenBank/DDBJ databases">
        <title>The Genome Sequence of Enterococcus sp. DIV0238c.</title>
        <authorList>
            <consortium name="The Broad Institute Genomics Platform"/>
            <consortium name="The Broad Institute Microbial Omics Core"/>
            <consortium name="The Broad Institute Genomic Center for Infectious Diseases"/>
            <person name="Earl A."/>
            <person name="Manson A."/>
            <person name="Gilmore M."/>
            <person name="Schwartman J."/>
            <person name="Shea T."/>
            <person name="Abouelleil A."/>
            <person name="Cao P."/>
            <person name="Chapman S."/>
            <person name="Cusick C."/>
            <person name="Young S."/>
            <person name="Neafsey D."/>
            <person name="Nusbaum C."/>
            <person name="Birren B."/>
        </authorList>
    </citation>
    <scope>NUCLEOTIDE SEQUENCE</scope>
    <source>
        <strain evidence="3">9D6_DIV0238</strain>
    </source>
</reference>
<feature type="transmembrane region" description="Helical" evidence="1">
    <location>
        <begin position="291"/>
        <end position="313"/>
    </location>
</feature>
<feature type="transmembrane region" description="Helical" evidence="1">
    <location>
        <begin position="353"/>
        <end position="372"/>
    </location>
</feature>
<evidence type="ECO:0000313" key="4">
    <source>
        <dbReference type="Proteomes" id="UP000196151"/>
    </source>
</evidence>
<evidence type="ECO:0000256" key="1">
    <source>
        <dbReference type="SAM" id="Phobius"/>
    </source>
</evidence>
<keyword evidence="1" id="KW-1133">Transmembrane helix</keyword>
<dbReference type="EMBL" id="CP147246">
    <property type="protein sequence ID" value="WYJ94473.1"/>
    <property type="molecule type" value="Genomic_DNA"/>
</dbReference>
<protein>
    <recommendedName>
        <fullName evidence="5">Glycosyltransferase RgtA/B/C/D-like domain-containing protein</fullName>
    </recommendedName>
</protein>
<feature type="transmembrane region" description="Helical" evidence="1">
    <location>
        <begin position="205"/>
        <end position="221"/>
    </location>
</feature>
<keyword evidence="4" id="KW-1185">Reference proteome</keyword>
<sequence>MSESFSALTDWCKKNKALLLMTVIIYQAVTVAIGIVNFPYMDDTVRQRVGNTDFASTYSRWGSELASWFVQGSRHLTDMGLFTHILTGFILTVASVIVVYTLNNKKLSALSLIVSTLIGLNPWFLQSISFRFDSPYMALSILFSVLPFLWWESKARIFFILSAFSIFMMCNTYQASSGIYIVMVLALSLKILLAGGKISPVLKKSLLSAGAYVVAMIAYLIETKFNPDLANRGGNVAIAAFKDIPKTLVANISMYLHSIIDQSTKVWVILFVLLIVLFIVVSFVQAKERSLSLLFIGLYLVLGAILSYGVFLIFPEKLALAAPRYAYGFSVFTAITLILLLDHKLSPQWKNMAIKGTISLFCYYLLSFPFVYASALHYQKDAFVRQSMMLAISLKNLVTADTKQVYATMLFKDSPVFNNTKQNYPILQEMVPPNSAIFFPNQVVFKTYTGMDIMIESFDFTTFDKEHSELKSSDYYYDIYEKDNQLYVLVK</sequence>
<dbReference type="AlphaFoldDB" id="A0A200J166"/>
<feature type="transmembrane region" description="Helical" evidence="1">
    <location>
        <begin position="109"/>
        <end position="128"/>
    </location>
</feature>
<keyword evidence="1" id="KW-0812">Transmembrane</keyword>
<proteinExistence type="predicted"/>
<evidence type="ECO:0000313" key="2">
    <source>
        <dbReference type="EMBL" id="OUZ30377.1"/>
    </source>
</evidence>
<feature type="transmembrane region" description="Helical" evidence="1">
    <location>
        <begin position="325"/>
        <end position="341"/>
    </location>
</feature>
<feature type="transmembrane region" description="Helical" evidence="1">
    <location>
        <begin position="18"/>
        <end position="40"/>
    </location>
</feature>
<keyword evidence="1" id="KW-0472">Membrane</keyword>
<evidence type="ECO:0008006" key="5">
    <source>
        <dbReference type="Google" id="ProtNLM"/>
    </source>
</evidence>
<feature type="transmembrane region" description="Helical" evidence="1">
    <location>
        <begin position="157"/>
        <end position="174"/>
    </location>
</feature>
<dbReference type="Proteomes" id="UP000196151">
    <property type="component" value="Chromosome"/>
</dbReference>
<dbReference type="EMBL" id="NIBQ01000003">
    <property type="protein sequence ID" value="OUZ30377.1"/>
    <property type="molecule type" value="Genomic_DNA"/>
</dbReference>
<feature type="transmembrane region" description="Helical" evidence="1">
    <location>
        <begin position="134"/>
        <end position="150"/>
    </location>
</feature>
<accession>A0A200J166</accession>
<feature type="transmembrane region" description="Helical" evidence="1">
    <location>
        <begin position="81"/>
        <end position="102"/>
    </location>
</feature>
<feature type="transmembrane region" description="Helical" evidence="1">
    <location>
        <begin position="180"/>
        <end position="198"/>
    </location>
</feature>
<reference evidence="3" key="2">
    <citation type="submission" date="2017-05" db="EMBL/GenBank/DDBJ databases">
        <authorList>
            <consortium name="The Broad Institute Genomics Platform"/>
            <consortium name="The Broad Institute Genomic Center for Infectious Diseases"/>
            <person name="Earl A."/>
            <person name="Manson A."/>
            <person name="Schwartman J."/>
            <person name="Gilmore M."/>
            <person name="Abouelleil A."/>
            <person name="Cao P."/>
            <person name="Chapman S."/>
            <person name="Cusick C."/>
            <person name="Shea T."/>
            <person name="Young S."/>
            <person name="Neafsey D."/>
            <person name="Nusbaum C."/>
            <person name="Birren B."/>
        </authorList>
    </citation>
    <scope>NUCLEOTIDE SEQUENCE</scope>
    <source>
        <strain evidence="3">9D6_DIV0238</strain>
    </source>
</reference>
<dbReference type="OrthoDB" id="2043221at2"/>
<name>A0A200J166_9ENTE</name>
<feature type="transmembrane region" description="Helical" evidence="1">
    <location>
        <begin position="266"/>
        <end position="284"/>
    </location>
</feature>
<evidence type="ECO:0000313" key="3">
    <source>
        <dbReference type="EMBL" id="WYJ94473.1"/>
    </source>
</evidence>
<dbReference type="InterPro" id="IPR025686">
    <property type="entry name" value="Glucos_trans_II"/>
</dbReference>